<dbReference type="PANTHER" id="PTHR24148:SF73">
    <property type="entry name" value="HET DOMAIN PROTEIN (AFU_ORTHOLOGUE AFUA_8G01020)"/>
    <property type="match status" value="1"/>
</dbReference>
<name>A0A6J3LZB6_9PEZI</name>
<evidence type="ECO:0008006" key="4">
    <source>
        <dbReference type="Google" id="ProtNLM"/>
    </source>
</evidence>
<gene>
    <name evidence="3" type="ORF">K489DRAFT_383535</name>
</gene>
<dbReference type="InterPro" id="IPR052895">
    <property type="entry name" value="HetReg/Transcr_Mod"/>
</dbReference>
<keyword evidence="1" id="KW-0732">Signal</keyword>
<accession>A0A6J3LZB6</accession>
<reference evidence="3" key="3">
    <citation type="submission" date="2025-08" db="UniProtKB">
        <authorList>
            <consortium name="RefSeq"/>
        </authorList>
    </citation>
    <scope>IDENTIFICATION</scope>
    <source>
        <strain evidence="3">CBS 342.82</strain>
    </source>
</reference>
<protein>
    <recommendedName>
        <fullName evidence="4">Heterokaryon incompatibility domain-containing protein</fullName>
    </recommendedName>
</protein>
<sequence>MMGSIFGGAFAVLAWVGFRTEGSDRAVAAVSEAQWRLRKIVTLSWLTTAFAPEDDPNTVSARAALDRYFHGYIQTPKDLAFFALMNRDVMNDLFRLRPWWREYDLYHSLGLLTQERSPRSPLLVETHNQLDAILPWQGRFDLYKFVHRPYFERAWVIQEIVLARKVVLCIGDMCIEWDDFATIMIAFLVACAENEFPLADTCSYFHDPQERRSFYQRVGRIPYSMTNSCLYTSTHRTSLPVDRLFAFFAISSESNRVDIDYERPAADIFLEAAQMMLRDPEKGGERSEWSRTQWLLGMVDYGDLHETDVLPSWVPNFGTITRANGQHAWTWTTGCGAPPTQIVRWEPSNPRSLSVHGLAIAKIAQLAIDEGSVTAGAVDTWKPEITLNVSSDAQQQWAPSFTLNSLLEALERQSDSNKELFGRLSEQEQAFVTEAKTACQKSTISECARVIKQVTTLIGMATDAEVEDCWRAIAVGTAARLRHDLQGFSKSIPAWVRLVRAAPDLALDAGWTPSHPALNRMTNGDLIELFDFVAKYKPWIKTMFCRFDHGQFGWVPERSKIGDTAYAVAGMTRPHIFRTISDGRVKNIGAAYVEGSMTSESMESRWPVADIIMIS</sequence>
<dbReference type="AlphaFoldDB" id="A0A6J3LZB6"/>
<organism evidence="3">
    <name type="scientific">Dissoconium aciculare CBS 342.82</name>
    <dbReference type="NCBI Taxonomy" id="1314786"/>
    <lineage>
        <taxon>Eukaryota</taxon>
        <taxon>Fungi</taxon>
        <taxon>Dikarya</taxon>
        <taxon>Ascomycota</taxon>
        <taxon>Pezizomycotina</taxon>
        <taxon>Dothideomycetes</taxon>
        <taxon>Dothideomycetidae</taxon>
        <taxon>Mycosphaerellales</taxon>
        <taxon>Dissoconiaceae</taxon>
        <taxon>Dissoconium</taxon>
    </lineage>
</organism>
<evidence type="ECO:0000313" key="2">
    <source>
        <dbReference type="Proteomes" id="UP000504637"/>
    </source>
</evidence>
<dbReference type="PANTHER" id="PTHR24148">
    <property type="entry name" value="ANKYRIN REPEAT DOMAIN-CONTAINING PROTEIN 39 HOMOLOG-RELATED"/>
    <property type="match status" value="1"/>
</dbReference>
<evidence type="ECO:0000313" key="3">
    <source>
        <dbReference type="RefSeq" id="XP_033457018.1"/>
    </source>
</evidence>
<dbReference type="GeneID" id="54363427"/>
<dbReference type="RefSeq" id="XP_033457018.1">
    <property type="nucleotide sequence ID" value="XM_033605627.1"/>
</dbReference>
<reference evidence="3" key="2">
    <citation type="submission" date="2020-04" db="EMBL/GenBank/DDBJ databases">
        <authorList>
            <consortium name="NCBI Genome Project"/>
        </authorList>
    </citation>
    <scope>NUCLEOTIDE SEQUENCE</scope>
    <source>
        <strain evidence="3">CBS 342.82</strain>
    </source>
</reference>
<reference evidence="3" key="1">
    <citation type="submission" date="2020-01" db="EMBL/GenBank/DDBJ databases">
        <authorList>
            <consortium name="DOE Joint Genome Institute"/>
            <person name="Haridas S."/>
            <person name="Albert R."/>
            <person name="Binder M."/>
            <person name="Bloem J."/>
            <person name="Labutti K."/>
            <person name="Salamov A."/>
            <person name="Andreopoulos B."/>
            <person name="Baker S.E."/>
            <person name="Barry K."/>
            <person name="Bills G."/>
            <person name="Bluhm B.H."/>
            <person name="Cannon C."/>
            <person name="Castanera R."/>
            <person name="Culley D.E."/>
            <person name="Daum C."/>
            <person name="Ezra D."/>
            <person name="Gonzalez J.B."/>
            <person name="Henrissat B."/>
            <person name="Kuo A."/>
            <person name="Liang C."/>
            <person name="Lipzen A."/>
            <person name="Lutzoni F."/>
            <person name="Magnuson J."/>
            <person name="Mondo S."/>
            <person name="Nolan M."/>
            <person name="Ohm R."/>
            <person name="Pangilinan J."/>
            <person name="Park H.-J."/>
            <person name="Ramirez L."/>
            <person name="Alfaro M."/>
            <person name="Sun H."/>
            <person name="Tritt A."/>
            <person name="Yoshinaga Y."/>
            <person name="Zwiers L.-H."/>
            <person name="Turgeon B.G."/>
            <person name="Goodwin S.B."/>
            <person name="Spatafora J.W."/>
            <person name="Crous P.W."/>
            <person name="Grigoriev I.V."/>
        </authorList>
    </citation>
    <scope>NUCLEOTIDE SEQUENCE</scope>
    <source>
        <strain evidence="3">CBS 342.82</strain>
    </source>
</reference>
<feature type="chain" id="PRO_5026867792" description="Heterokaryon incompatibility domain-containing protein" evidence="1">
    <location>
        <begin position="23"/>
        <end position="615"/>
    </location>
</feature>
<keyword evidence="2" id="KW-1185">Reference proteome</keyword>
<evidence type="ECO:0000256" key="1">
    <source>
        <dbReference type="SAM" id="SignalP"/>
    </source>
</evidence>
<feature type="signal peptide" evidence="1">
    <location>
        <begin position="1"/>
        <end position="22"/>
    </location>
</feature>
<dbReference type="Proteomes" id="UP000504637">
    <property type="component" value="Unplaced"/>
</dbReference>
<dbReference type="OrthoDB" id="194358at2759"/>
<proteinExistence type="predicted"/>